<proteinExistence type="predicted"/>
<comment type="caution">
    <text evidence="1">The sequence shown here is derived from an EMBL/GenBank/DDBJ whole genome shotgun (WGS) entry which is preliminary data.</text>
</comment>
<gene>
    <name evidence="1" type="ORF">FA13DRAFT_1744855</name>
</gene>
<feature type="non-terminal residue" evidence="1">
    <location>
        <position position="367"/>
    </location>
</feature>
<reference evidence="1 2" key="1">
    <citation type="journal article" date="2019" name="Nat. Ecol. Evol.">
        <title>Megaphylogeny resolves global patterns of mushroom evolution.</title>
        <authorList>
            <person name="Varga T."/>
            <person name="Krizsan K."/>
            <person name="Foldi C."/>
            <person name="Dima B."/>
            <person name="Sanchez-Garcia M."/>
            <person name="Sanchez-Ramirez S."/>
            <person name="Szollosi G.J."/>
            <person name="Szarkandi J.G."/>
            <person name="Papp V."/>
            <person name="Albert L."/>
            <person name="Andreopoulos W."/>
            <person name="Angelini C."/>
            <person name="Antonin V."/>
            <person name="Barry K.W."/>
            <person name="Bougher N.L."/>
            <person name="Buchanan P."/>
            <person name="Buyck B."/>
            <person name="Bense V."/>
            <person name="Catcheside P."/>
            <person name="Chovatia M."/>
            <person name="Cooper J."/>
            <person name="Damon W."/>
            <person name="Desjardin D."/>
            <person name="Finy P."/>
            <person name="Geml J."/>
            <person name="Haridas S."/>
            <person name="Hughes K."/>
            <person name="Justo A."/>
            <person name="Karasinski D."/>
            <person name="Kautmanova I."/>
            <person name="Kiss B."/>
            <person name="Kocsube S."/>
            <person name="Kotiranta H."/>
            <person name="LaButti K.M."/>
            <person name="Lechner B.E."/>
            <person name="Liimatainen K."/>
            <person name="Lipzen A."/>
            <person name="Lukacs Z."/>
            <person name="Mihaltcheva S."/>
            <person name="Morgado L.N."/>
            <person name="Niskanen T."/>
            <person name="Noordeloos M.E."/>
            <person name="Ohm R.A."/>
            <person name="Ortiz-Santana B."/>
            <person name="Ovrebo C."/>
            <person name="Racz N."/>
            <person name="Riley R."/>
            <person name="Savchenko A."/>
            <person name="Shiryaev A."/>
            <person name="Soop K."/>
            <person name="Spirin V."/>
            <person name="Szebenyi C."/>
            <person name="Tomsovsky M."/>
            <person name="Tulloss R.E."/>
            <person name="Uehling J."/>
            <person name="Grigoriev I.V."/>
            <person name="Vagvolgyi C."/>
            <person name="Papp T."/>
            <person name="Martin F.M."/>
            <person name="Miettinen O."/>
            <person name="Hibbett D.S."/>
            <person name="Nagy L.G."/>
        </authorList>
    </citation>
    <scope>NUCLEOTIDE SEQUENCE [LARGE SCALE GENOMIC DNA]</scope>
    <source>
        <strain evidence="1 2">FP101781</strain>
    </source>
</reference>
<sequence>MTSLLQYRLASSGSLLYGDSNLFAGFSMARLVDVAAESSKLKTQLPLPQELIDSLVDLVQDDRNAEGAGFGLFSLVPSNEGPSLPQDILGETQDARSNTLRCERLYHVLKQHAELPRLINRLTLGDEKNTHIARVLPLLISITQLYHHVEDLIMQDVRPSAATSATRPRIARSTAPTVLDPTHPSELRLTFGQCAEALKTLIACASDSEATLPLFRRSMVAARGPLRPFVMAYTIHQNETKQSLVEPSASVPPLPPMALPLSRFPRLRIQAIRSFGKPWDVSHIVFDIDFNVRDDQLAGRWSTLDLLLSDSSVSKIEEVTIGFSVKRNISEGDTEWQSAKGALLRAMMNLGRSKAVKVDFEVDLDDS</sequence>
<dbReference type="AlphaFoldDB" id="A0A4Y7SBC3"/>
<name>A0A4Y7SBC3_COPMI</name>
<keyword evidence="2" id="KW-1185">Reference proteome</keyword>
<protein>
    <submittedName>
        <fullName evidence="1">Uncharacterized protein</fullName>
    </submittedName>
</protein>
<dbReference type="EMBL" id="QPFP01000213">
    <property type="protein sequence ID" value="TEB18973.1"/>
    <property type="molecule type" value="Genomic_DNA"/>
</dbReference>
<dbReference type="Proteomes" id="UP000298030">
    <property type="component" value="Unassembled WGS sequence"/>
</dbReference>
<accession>A0A4Y7SBC3</accession>
<evidence type="ECO:0000313" key="2">
    <source>
        <dbReference type="Proteomes" id="UP000298030"/>
    </source>
</evidence>
<dbReference type="OrthoDB" id="2745898at2759"/>
<organism evidence="1 2">
    <name type="scientific">Coprinellus micaceus</name>
    <name type="common">Glistening ink-cap mushroom</name>
    <name type="synonym">Coprinus micaceus</name>
    <dbReference type="NCBI Taxonomy" id="71717"/>
    <lineage>
        <taxon>Eukaryota</taxon>
        <taxon>Fungi</taxon>
        <taxon>Dikarya</taxon>
        <taxon>Basidiomycota</taxon>
        <taxon>Agaricomycotina</taxon>
        <taxon>Agaricomycetes</taxon>
        <taxon>Agaricomycetidae</taxon>
        <taxon>Agaricales</taxon>
        <taxon>Agaricineae</taxon>
        <taxon>Psathyrellaceae</taxon>
        <taxon>Coprinellus</taxon>
    </lineage>
</organism>
<evidence type="ECO:0000313" key="1">
    <source>
        <dbReference type="EMBL" id="TEB18973.1"/>
    </source>
</evidence>